<sequence length="205" mass="21854">MTTRIAIVIGTTRPGRRSAAVAQWAHETAAGHPSVTGGEVAVDIVDIAEFGLPLLDEAVPAAWGQYANPHTLKWAETVASYDGFVFVTPEYNHAMPASLKNAVDYLFAEWNDKAAGFVSFGSALGVRAVEQLRLTLAELKVATVRTQVALSVYQDFEFTDPANPTDPGVVTPGEHHTETLHEMLGELAAWAGVLKGLRDTAAVAA</sequence>
<dbReference type="PANTHER" id="PTHR30543:SF21">
    <property type="entry name" value="NAD(P)H-DEPENDENT FMN REDUCTASE LOT6"/>
    <property type="match status" value="1"/>
</dbReference>
<proteinExistence type="predicted"/>
<evidence type="ECO:0000313" key="3">
    <source>
        <dbReference type="Proteomes" id="UP000548476"/>
    </source>
</evidence>
<dbReference type="AlphaFoldDB" id="A0A841FUG7"/>
<comment type="caution">
    <text evidence="2">The sequence shown here is derived from an EMBL/GenBank/DDBJ whole genome shotgun (WGS) entry which is preliminary data.</text>
</comment>
<dbReference type="GO" id="GO:0010181">
    <property type="term" value="F:FMN binding"/>
    <property type="evidence" value="ECO:0007669"/>
    <property type="project" value="TreeGrafter"/>
</dbReference>
<dbReference type="InterPro" id="IPR005025">
    <property type="entry name" value="FMN_Rdtase-like_dom"/>
</dbReference>
<evidence type="ECO:0000313" key="2">
    <source>
        <dbReference type="EMBL" id="MBB6037192.1"/>
    </source>
</evidence>
<reference evidence="2 3" key="1">
    <citation type="submission" date="2020-08" db="EMBL/GenBank/DDBJ databases">
        <title>Genomic Encyclopedia of Type Strains, Phase IV (KMG-IV): sequencing the most valuable type-strain genomes for metagenomic binning, comparative biology and taxonomic classification.</title>
        <authorList>
            <person name="Goeker M."/>
        </authorList>
    </citation>
    <scope>NUCLEOTIDE SEQUENCE [LARGE SCALE GENOMIC DNA]</scope>
    <source>
        <strain evidence="2 3">YIM 65646</strain>
    </source>
</reference>
<keyword evidence="3" id="KW-1185">Reference proteome</keyword>
<dbReference type="Gene3D" id="3.40.50.360">
    <property type="match status" value="1"/>
</dbReference>
<dbReference type="InterPro" id="IPR029039">
    <property type="entry name" value="Flavoprotein-like_sf"/>
</dbReference>
<dbReference type="GO" id="GO:0005829">
    <property type="term" value="C:cytosol"/>
    <property type="evidence" value="ECO:0007669"/>
    <property type="project" value="TreeGrafter"/>
</dbReference>
<gene>
    <name evidence="2" type="ORF">HNR73_005065</name>
</gene>
<dbReference type="Proteomes" id="UP000548476">
    <property type="component" value="Unassembled WGS sequence"/>
</dbReference>
<dbReference type="GO" id="GO:0016491">
    <property type="term" value="F:oxidoreductase activity"/>
    <property type="evidence" value="ECO:0007669"/>
    <property type="project" value="InterPro"/>
</dbReference>
<dbReference type="PANTHER" id="PTHR30543">
    <property type="entry name" value="CHROMATE REDUCTASE"/>
    <property type="match status" value="1"/>
</dbReference>
<dbReference type="EMBL" id="JACHGT010000011">
    <property type="protein sequence ID" value="MBB6037192.1"/>
    <property type="molecule type" value="Genomic_DNA"/>
</dbReference>
<organism evidence="2 3">
    <name type="scientific">Phytomonospora endophytica</name>
    <dbReference type="NCBI Taxonomy" id="714109"/>
    <lineage>
        <taxon>Bacteria</taxon>
        <taxon>Bacillati</taxon>
        <taxon>Actinomycetota</taxon>
        <taxon>Actinomycetes</taxon>
        <taxon>Micromonosporales</taxon>
        <taxon>Micromonosporaceae</taxon>
        <taxon>Phytomonospora</taxon>
    </lineage>
</organism>
<dbReference type="RefSeq" id="WP_184790006.1">
    <property type="nucleotide sequence ID" value="NZ_BONT01000106.1"/>
</dbReference>
<dbReference type="InterPro" id="IPR050712">
    <property type="entry name" value="NAD(P)H-dep_reductase"/>
</dbReference>
<protein>
    <submittedName>
        <fullName evidence="2">NAD(P)H-dependent FMN reductase</fullName>
    </submittedName>
</protein>
<accession>A0A841FUG7</accession>
<dbReference type="Pfam" id="PF03358">
    <property type="entry name" value="FMN_red"/>
    <property type="match status" value="1"/>
</dbReference>
<feature type="domain" description="NADPH-dependent FMN reductase-like" evidence="1">
    <location>
        <begin position="3"/>
        <end position="152"/>
    </location>
</feature>
<name>A0A841FUG7_9ACTN</name>
<dbReference type="SUPFAM" id="SSF52218">
    <property type="entry name" value="Flavoproteins"/>
    <property type="match status" value="1"/>
</dbReference>
<evidence type="ECO:0000259" key="1">
    <source>
        <dbReference type="Pfam" id="PF03358"/>
    </source>
</evidence>